<protein>
    <submittedName>
        <fullName evidence="1">Uncharacterized protein</fullName>
    </submittedName>
</protein>
<proteinExistence type="predicted"/>
<dbReference type="EMBL" id="SPHZ02000010">
    <property type="protein sequence ID" value="KAF0897491.1"/>
    <property type="molecule type" value="Genomic_DNA"/>
</dbReference>
<dbReference type="Proteomes" id="UP000479710">
    <property type="component" value="Unassembled WGS sequence"/>
</dbReference>
<sequence length="68" mass="7670">MRPNRVNEDKWEVLSQVGNLWPKNIATMNPYCSEELLFPICSSQADATASDFITNLMANPNIGKAREK</sequence>
<comment type="caution">
    <text evidence="1">The sequence shown here is derived from an EMBL/GenBank/DDBJ whole genome shotgun (WGS) entry which is preliminary data.</text>
</comment>
<organism evidence="1 2">
    <name type="scientific">Oryza meyeriana var. granulata</name>
    <dbReference type="NCBI Taxonomy" id="110450"/>
    <lineage>
        <taxon>Eukaryota</taxon>
        <taxon>Viridiplantae</taxon>
        <taxon>Streptophyta</taxon>
        <taxon>Embryophyta</taxon>
        <taxon>Tracheophyta</taxon>
        <taxon>Spermatophyta</taxon>
        <taxon>Magnoliopsida</taxon>
        <taxon>Liliopsida</taxon>
        <taxon>Poales</taxon>
        <taxon>Poaceae</taxon>
        <taxon>BOP clade</taxon>
        <taxon>Oryzoideae</taxon>
        <taxon>Oryzeae</taxon>
        <taxon>Oryzinae</taxon>
        <taxon>Oryza</taxon>
        <taxon>Oryza meyeriana</taxon>
    </lineage>
</organism>
<gene>
    <name evidence="1" type="ORF">E2562_037618</name>
</gene>
<evidence type="ECO:0000313" key="1">
    <source>
        <dbReference type="EMBL" id="KAF0897491.1"/>
    </source>
</evidence>
<accession>A0A6G1CBQ8</accession>
<dbReference type="AlphaFoldDB" id="A0A6G1CBQ8"/>
<reference evidence="1 2" key="1">
    <citation type="submission" date="2019-11" db="EMBL/GenBank/DDBJ databases">
        <title>Whole genome sequence of Oryza granulata.</title>
        <authorList>
            <person name="Li W."/>
        </authorList>
    </citation>
    <scope>NUCLEOTIDE SEQUENCE [LARGE SCALE GENOMIC DNA]</scope>
    <source>
        <strain evidence="2">cv. Menghai</strain>
        <tissue evidence="1">Leaf</tissue>
    </source>
</reference>
<name>A0A6G1CBQ8_9ORYZ</name>
<keyword evidence="2" id="KW-1185">Reference proteome</keyword>
<evidence type="ECO:0000313" key="2">
    <source>
        <dbReference type="Proteomes" id="UP000479710"/>
    </source>
</evidence>